<dbReference type="Pfam" id="PF20656">
    <property type="entry name" value="MS_N"/>
    <property type="match status" value="1"/>
</dbReference>
<protein>
    <recommendedName>
        <fullName evidence="7">Malate synthase</fullName>
        <ecNumber evidence="2">2.3.3.9</ecNumber>
    </recommendedName>
</protein>
<keyword evidence="3" id="KW-0329">Glyoxylate bypass</keyword>
<organism evidence="8 9">
    <name type="scientific">Brevibacterium aurantiacum</name>
    <dbReference type="NCBI Taxonomy" id="273384"/>
    <lineage>
        <taxon>Bacteria</taxon>
        <taxon>Bacillati</taxon>
        <taxon>Actinomycetota</taxon>
        <taxon>Actinomycetes</taxon>
        <taxon>Micrococcales</taxon>
        <taxon>Brevibacteriaceae</taxon>
        <taxon>Brevibacterium</taxon>
    </lineage>
</organism>
<accession>A0A1D7VZ65</accession>
<dbReference type="InterPro" id="IPR011076">
    <property type="entry name" value="Malate_synth_sf"/>
</dbReference>
<dbReference type="PANTHER" id="PTHR42902">
    <property type="entry name" value="MALATE SYNTHASE"/>
    <property type="match status" value="1"/>
</dbReference>
<dbReference type="EMBL" id="CP017150">
    <property type="protein sequence ID" value="AOP52129.1"/>
    <property type="molecule type" value="Genomic_DNA"/>
</dbReference>
<dbReference type="RefSeq" id="WP_069599347.1">
    <property type="nucleotide sequence ID" value="NZ_CP017150.1"/>
</dbReference>
<evidence type="ECO:0000313" key="8">
    <source>
        <dbReference type="EMBL" id="AOP52129.1"/>
    </source>
</evidence>
<evidence type="ECO:0000256" key="2">
    <source>
        <dbReference type="ARBA" id="ARBA00012636"/>
    </source>
</evidence>
<dbReference type="Gene3D" id="3.20.20.360">
    <property type="entry name" value="Malate synthase, domain 3"/>
    <property type="match status" value="1"/>
</dbReference>
<dbReference type="EC" id="2.3.3.9" evidence="2"/>
<name>A0A1D7VZ65_BREAU</name>
<dbReference type="Pfam" id="PF20659">
    <property type="entry name" value="MS_C"/>
    <property type="match status" value="1"/>
</dbReference>
<evidence type="ECO:0000256" key="6">
    <source>
        <dbReference type="ARBA" id="ARBA00047918"/>
    </source>
</evidence>
<evidence type="ECO:0000256" key="4">
    <source>
        <dbReference type="ARBA" id="ARBA00022532"/>
    </source>
</evidence>
<dbReference type="Pfam" id="PF01274">
    <property type="entry name" value="MS_TIM-barrel"/>
    <property type="match status" value="1"/>
</dbReference>
<keyword evidence="5 8" id="KW-0808">Transferase</keyword>
<dbReference type="InterPro" id="IPR044856">
    <property type="entry name" value="Malate_synth_C_sf"/>
</dbReference>
<dbReference type="InterPro" id="IPR001465">
    <property type="entry name" value="Malate_synthase_TIM"/>
</dbReference>
<evidence type="ECO:0000256" key="3">
    <source>
        <dbReference type="ARBA" id="ARBA00022435"/>
    </source>
</evidence>
<gene>
    <name evidence="8" type="ORF">BLSMQ_0411</name>
</gene>
<dbReference type="InterPro" id="IPR048356">
    <property type="entry name" value="MS_N"/>
</dbReference>
<comment type="similarity">
    <text evidence="1">Belongs to the malate synthase family.</text>
</comment>
<dbReference type="eggNOG" id="COG2225">
    <property type="taxonomic scope" value="Bacteria"/>
</dbReference>
<comment type="catalytic activity">
    <reaction evidence="6">
        <text>glyoxylate + acetyl-CoA + H2O = (S)-malate + CoA + H(+)</text>
        <dbReference type="Rhea" id="RHEA:18181"/>
        <dbReference type="ChEBI" id="CHEBI:15377"/>
        <dbReference type="ChEBI" id="CHEBI:15378"/>
        <dbReference type="ChEBI" id="CHEBI:15589"/>
        <dbReference type="ChEBI" id="CHEBI:36655"/>
        <dbReference type="ChEBI" id="CHEBI:57287"/>
        <dbReference type="ChEBI" id="CHEBI:57288"/>
        <dbReference type="EC" id="2.3.3.9"/>
    </reaction>
</comment>
<dbReference type="InterPro" id="IPR048355">
    <property type="entry name" value="MS_C"/>
</dbReference>
<keyword evidence="8" id="KW-0012">Acyltransferase</keyword>
<evidence type="ECO:0000256" key="7">
    <source>
        <dbReference type="ARBA" id="ARBA00068441"/>
    </source>
</evidence>
<dbReference type="KEGG" id="blin:BLSMQ_0411"/>
<dbReference type="SUPFAM" id="SSF51645">
    <property type="entry name" value="Malate synthase G"/>
    <property type="match status" value="1"/>
</dbReference>
<dbReference type="GO" id="GO:0004474">
    <property type="term" value="F:malate synthase activity"/>
    <property type="evidence" value="ECO:0007669"/>
    <property type="project" value="UniProtKB-EC"/>
</dbReference>
<dbReference type="FunFam" id="1.20.1220.12:FF:000001">
    <property type="entry name" value="Malate synthase"/>
    <property type="match status" value="1"/>
</dbReference>
<dbReference type="GO" id="GO:0005737">
    <property type="term" value="C:cytoplasm"/>
    <property type="evidence" value="ECO:0007669"/>
    <property type="project" value="TreeGrafter"/>
</dbReference>
<dbReference type="PANTHER" id="PTHR42902:SF1">
    <property type="entry name" value="MALATE SYNTHASE 1-RELATED"/>
    <property type="match status" value="1"/>
</dbReference>
<dbReference type="Proteomes" id="UP000094793">
    <property type="component" value="Chromosome"/>
</dbReference>
<dbReference type="NCBIfam" id="TIGR01344">
    <property type="entry name" value="malate_syn_A"/>
    <property type="match status" value="1"/>
</dbReference>
<keyword evidence="4" id="KW-0816">Tricarboxylic acid cycle</keyword>
<dbReference type="InterPro" id="IPR046363">
    <property type="entry name" value="MS_N_TIM-barrel_dom"/>
</dbReference>
<dbReference type="Gene3D" id="1.20.1220.12">
    <property type="entry name" value="Malate synthase, domain III"/>
    <property type="match status" value="1"/>
</dbReference>
<dbReference type="PIRSF" id="PIRSF001363">
    <property type="entry name" value="Malate_synth"/>
    <property type="match status" value="1"/>
</dbReference>
<dbReference type="InterPro" id="IPR006252">
    <property type="entry name" value="Malate_synthA"/>
</dbReference>
<evidence type="ECO:0000256" key="1">
    <source>
        <dbReference type="ARBA" id="ARBA00006394"/>
    </source>
</evidence>
<dbReference type="FunFam" id="3.20.20.360:FF:000001">
    <property type="entry name" value="Malate synthase"/>
    <property type="match status" value="1"/>
</dbReference>
<reference evidence="9" key="1">
    <citation type="submission" date="2016-09" db="EMBL/GenBank/DDBJ databases">
        <title>Complete Genome Sequence of Brevibacterium linens SMQ-1335.</title>
        <authorList>
            <person name="de Melo A.G."/>
            <person name="Labrie S.J."/>
            <person name="Dumaresq J."/>
            <person name="Roberts R.J."/>
            <person name="Tremblay D.M."/>
            <person name="Moineau S."/>
        </authorList>
    </citation>
    <scope>NUCLEOTIDE SEQUENCE [LARGE SCALE GENOMIC DNA]</scope>
    <source>
        <strain evidence="9">SMQ-1335</strain>
    </source>
</reference>
<proteinExistence type="inferred from homology"/>
<evidence type="ECO:0000313" key="9">
    <source>
        <dbReference type="Proteomes" id="UP000094793"/>
    </source>
</evidence>
<dbReference type="GO" id="GO:0006097">
    <property type="term" value="P:glyoxylate cycle"/>
    <property type="evidence" value="ECO:0007669"/>
    <property type="project" value="UniProtKB-KW"/>
</dbReference>
<dbReference type="AlphaFoldDB" id="A0A1D7VZ65"/>
<dbReference type="PATRIC" id="fig|1703.10.peg.424"/>
<dbReference type="OrthoDB" id="9768429at2"/>
<dbReference type="GO" id="GO:0006099">
    <property type="term" value="P:tricarboxylic acid cycle"/>
    <property type="evidence" value="ECO:0007669"/>
    <property type="project" value="UniProtKB-KW"/>
</dbReference>
<sequence length="534" mass="59622">MSHIKINAPIEPGFDTILSESALNFIAALHDRFSDRLGKLLGVRGRQAQSIRNGTFPRFTPDTAGIRADTTWKVAGSTGAPGLEDRRVELTGPVSEPEVIAALNSRAKVWLADLEDATSPTWANIIGGQLNLFNAIRGNLPGVNNRQQPTIGLRPRGWHLPEKHLLHVDGQGRETETSGAMVDFGLYFFHNARRLVDSGSGPYFYLPKLESFREARLWNEIFVFAQDYMGLPQGTIRATAHIETITAVFQMEEILWELRDHCAGLNAAGWDYLFSLVKNFRNSPEWVLPDREHLTMGLPLLQAFADRLVSTCHRRGAHAIGTMSNLMTTHPDKEFVASEMVKMREDKAREASRGFDGTWVAEPGLVDDALEVFDAALGDKPNQLDNRRVDAHACAEHMLDVSGLDKTVTEEGVRLNIRVAIGYMNEWLGGNGNVALENLLEDASTAEISRSQIWQWIRHSVTLDNGKQLTRDLVERYMGEELAVIERHPADHYTEAVEIFRKSALGEDFPEFLTMPAYSDHLVDRVSKGTVFAA</sequence>
<evidence type="ECO:0000256" key="5">
    <source>
        <dbReference type="ARBA" id="ARBA00022679"/>
    </source>
</evidence>